<dbReference type="Proteomes" id="UP000460435">
    <property type="component" value="Unassembled WGS sequence"/>
</dbReference>
<dbReference type="GO" id="GO:0016787">
    <property type="term" value="F:hydrolase activity"/>
    <property type="evidence" value="ECO:0007669"/>
    <property type="project" value="InterPro"/>
</dbReference>
<dbReference type="GO" id="GO:0003677">
    <property type="term" value="F:DNA binding"/>
    <property type="evidence" value="ECO:0007669"/>
    <property type="project" value="InterPro"/>
</dbReference>
<protein>
    <submittedName>
        <fullName evidence="3">DEAD/DEAH box helicase</fullName>
    </submittedName>
</protein>
<dbReference type="GO" id="GO:0005524">
    <property type="term" value="F:ATP binding"/>
    <property type="evidence" value="ECO:0007669"/>
    <property type="project" value="InterPro"/>
</dbReference>
<dbReference type="GO" id="GO:0005829">
    <property type="term" value="C:cytosol"/>
    <property type="evidence" value="ECO:0007669"/>
    <property type="project" value="TreeGrafter"/>
</dbReference>
<evidence type="ECO:0000259" key="1">
    <source>
        <dbReference type="PROSITE" id="PS51192"/>
    </source>
</evidence>
<reference evidence="3 4" key="1">
    <citation type="submission" date="2019-11" db="EMBL/GenBank/DDBJ databases">
        <authorList>
            <person name="Li X.-J."/>
            <person name="Feng X.-M."/>
        </authorList>
    </citation>
    <scope>NUCLEOTIDE SEQUENCE [LARGE SCALE GENOMIC DNA]</scope>
    <source>
        <strain evidence="3 4">XMNu-373</strain>
    </source>
</reference>
<dbReference type="SMART" id="SM00490">
    <property type="entry name" value="HELICc"/>
    <property type="match status" value="1"/>
</dbReference>
<keyword evidence="4" id="KW-1185">Reference proteome</keyword>
<dbReference type="PROSITE" id="PS51194">
    <property type="entry name" value="HELICASE_CTER"/>
    <property type="match status" value="1"/>
</dbReference>
<evidence type="ECO:0000313" key="4">
    <source>
        <dbReference type="Proteomes" id="UP000460435"/>
    </source>
</evidence>
<keyword evidence="3" id="KW-0378">Hydrolase</keyword>
<dbReference type="InterPro" id="IPR014001">
    <property type="entry name" value="Helicase_ATP-bd"/>
</dbReference>
<dbReference type="SUPFAM" id="SSF52540">
    <property type="entry name" value="P-loop containing nucleoside triphosphate hydrolases"/>
    <property type="match status" value="1"/>
</dbReference>
<dbReference type="InterPro" id="IPR006935">
    <property type="entry name" value="Helicase/UvrB_N"/>
</dbReference>
<organism evidence="3 4">
    <name type="scientific">Phytoactinopolyspora mesophila</name>
    <dbReference type="NCBI Taxonomy" id="2650750"/>
    <lineage>
        <taxon>Bacteria</taxon>
        <taxon>Bacillati</taxon>
        <taxon>Actinomycetota</taxon>
        <taxon>Actinomycetes</taxon>
        <taxon>Jiangellales</taxon>
        <taxon>Jiangellaceae</taxon>
        <taxon>Phytoactinopolyspora</taxon>
    </lineage>
</organism>
<dbReference type="EMBL" id="WLZY01000017">
    <property type="protein sequence ID" value="NDL61054.1"/>
    <property type="molecule type" value="Genomic_DNA"/>
</dbReference>
<feature type="domain" description="Helicase C-terminal" evidence="2">
    <location>
        <begin position="340"/>
        <end position="506"/>
    </location>
</feature>
<dbReference type="CDD" id="cd17926">
    <property type="entry name" value="DEXHc_RE"/>
    <property type="match status" value="1"/>
</dbReference>
<keyword evidence="3" id="KW-0067">ATP-binding</keyword>
<evidence type="ECO:0000313" key="3">
    <source>
        <dbReference type="EMBL" id="NDL61054.1"/>
    </source>
</evidence>
<keyword evidence="3" id="KW-0547">Nucleotide-binding</keyword>
<evidence type="ECO:0000259" key="2">
    <source>
        <dbReference type="PROSITE" id="PS51194"/>
    </source>
</evidence>
<dbReference type="PANTHER" id="PTHR47396:SF1">
    <property type="entry name" value="ATP-DEPENDENT HELICASE IRC3-RELATED"/>
    <property type="match status" value="1"/>
</dbReference>
<dbReference type="Gene3D" id="3.40.50.300">
    <property type="entry name" value="P-loop containing nucleotide triphosphate hydrolases"/>
    <property type="match status" value="2"/>
</dbReference>
<keyword evidence="3" id="KW-0347">Helicase</keyword>
<dbReference type="Pfam" id="PF00271">
    <property type="entry name" value="Helicase_C"/>
    <property type="match status" value="1"/>
</dbReference>
<sequence length="1078" mass="119399">MSDVDHGAKETRRGWSAPSVWARTDSFGRNSVKQLIVPASTFQRVVGVDGRLQVGNNYGRWPAATPDSPLSRDLLWAQLPLGAQADDVVSRATWNVPVTVPRVAPAEVTERYRDAIGFTEGGPETPGLRSPQLGALHAVLGYWTTKRMTPATVVMPTGTGKTETMLALLVAARPERLLVLVPSDSLREQVAAKFETLGVLQELGIVSASALRPTVGRLLHGFTATETATAFAQACNVIVATPSALNACATDALEAFLGACSHLFIDEAHHVAARTWSEVRQAFDQKPVVQFTATPFREDGKHLQGRSIYSFPLREAQAQGYFSSINYTAVIDFDDVDQALAQQSVARLRTDLAAGHDHVLMARVRGIDRAKAILPLYEAIAPDLAPVIINSQMPKVHQRDALKALHERTSRIIVCVNMLGEGFDLPALKIAAVHDPQKSLGVTLQFIGRFARTSTSGSFGEASMFVARTEIEADKRLRELYAEDSDWNLILRNLTEAAVEEQQAVSDFEEGFTSLPEEVTLRSLLPKMSTVVYRAPSKRWEPQHIVDFFGEENLLTSPIGLNADAGVGWCVVERRTEVRWGDLKTIEEVSYQLYVLYFDRDHQLLYINNSANDGVFEDLAAAVLGPGAERFTGSTVYRVMADIERLVPTNVGVLDAHDQFRRFSMHVGSDVTASFSQAEAGTKSQTNISGGGYRNGEHVSISASLKGRIWSHATATSLKHWRDWCDTIGEKLLDDTISIDKVIGQFILPESLTGRPEGVLLAAEWPWLLHTLQADHVRLSYQEKIHEAVYTDLVPDTESTTGPFRFTVKTGSWQVTYEATVERGRLRYRCTGEEEITVVRPRSELPLSDWLNDNGLLLILDDDRIIEGDLLYKPTWDRPPFDPSQLTPLDWAGTTLTVESQTMDKLADSIQFRAIADLKAETEPWDIIIDDDGNGEIADVVALRLDHEGLLIRLVHCKYSRGVAPGARVADLYEVCGQAQKSIIWRRSDLRPFFRALEARARQKQRRTGVSPFEVGDIKKLYELQDKALVLRRRMEMVIVQPGLSASKATTQQLDLLASTQAYLKTTINAPLAVWCSG</sequence>
<gene>
    <name evidence="3" type="ORF">F7O44_28695</name>
</gene>
<dbReference type="GO" id="GO:0004386">
    <property type="term" value="F:helicase activity"/>
    <property type="evidence" value="ECO:0007669"/>
    <property type="project" value="UniProtKB-KW"/>
</dbReference>
<proteinExistence type="predicted"/>
<dbReference type="CDD" id="cd18785">
    <property type="entry name" value="SF2_C"/>
    <property type="match status" value="1"/>
</dbReference>
<dbReference type="AlphaFoldDB" id="A0A7K3MCS2"/>
<dbReference type="RefSeq" id="WP_162453771.1">
    <property type="nucleotide sequence ID" value="NZ_WLZY01000017.1"/>
</dbReference>
<dbReference type="InterPro" id="IPR027417">
    <property type="entry name" value="P-loop_NTPase"/>
</dbReference>
<dbReference type="PANTHER" id="PTHR47396">
    <property type="entry name" value="TYPE I RESTRICTION ENZYME ECOKI R PROTEIN"/>
    <property type="match status" value="1"/>
</dbReference>
<dbReference type="InterPro" id="IPR050742">
    <property type="entry name" value="Helicase_Restrict-Modif_Enz"/>
</dbReference>
<name>A0A7K3MCS2_9ACTN</name>
<dbReference type="Pfam" id="PF04851">
    <property type="entry name" value="ResIII"/>
    <property type="match status" value="1"/>
</dbReference>
<comment type="caution">
    <text evidence="3">The sequence shown here is derived from an EMBL/GenBank/DDBJ whole genome shotgun (WGS) entry which is preliminary data.</text>
</comment>
<dbReference type="PROSITE" id="PS51192">
    <property type="entry name" value="HELICASE_ATP_BIND_1"/>
    <property type="match status" value="1"/>
</dbReference>
<dbReference type="SMART" id="SM00487">
    <property type="entry name" value="DEXDc"/>
    <property type="match status" value="1"/>
</dbReference>
<dbReference type="InterPro" id="IPR001650">
    <property type="entry name" value="Helicase_C-like"/>
</dbReference>
<feature type="domain" description="Helicase ATP-binding" evidence="1">
    <location>
        <begin position="142"/>
        <end position="313"/>
    </location>
</feature>
<accession>A0A7K3MCS2</accession>